<feature type="region of interest" description="Disordered" evidence="1">
    <location>
        <begin position="29"/>
        <end position="90"/>
    </location>
</feature>
<dbReference type="Proteomes" id="UP000011841">
    <property type="component" value="Chromosome"/>
</dbReference>
<proteinExistence type="predicted"/>
<protein>
    <submittedName>
        <fullName evidence="3">Uncharacterized protein</fullName>
    </submittedName>
</protein>
<dbReference type="EMBL" id="AP012603">
    <property type="protein sequence ID" value="BAM87887.1"/>
    <property type="molecule type" value="Genomic_DNA"/>
</dbReference>
<evidence type="ECO:0000256" key="2">
    <source>
        <dbReference type="SAM" id="Phobius"/>
    </source>
</evidence>
<dbReference type="KEGG" id="aol:S58_18800"/>
<dbReference type="STRING" id="1245469.S58_18800"/>
<keyword evidence="2" id="KW-0472">Membrane</keyword>
<dbReference type="eggNOG" id="ENOG50315AQ">
    <property type="taxonomic scope" value="Bacteria"/>
</dbReference>
<sequence>MSSTMAVAVAVGLTSALCYALLVWADRRQSRRRVSSDGGSMDTSSASGDGQGFGLASWFSNTTTDVMGNPMDSGSDSGGDGGGGDGGGGD</sequence>
<reference evidence="3 4" key="1">
    <citation type="journal article" date="2013" name="Appl. Environ. Microbiol.">
        <title>Genome analysis suggests that the soil oligotrophic bacterium Agromonas oligotrophica (Bradyrhizobium oligotrophicum) is a nitrogen-fixing symbiont of Aeschynomene indica.</title>
        <authorList>
            <person name="Okubo T."/>
            <person name="Fukushima S."/>
            <person name="Itakura M."/>
            <person name="Oshima K."/>
            <person name="Longtonglang A."/>
            <person name="Teaumroong N."/>
            <person name="Mitsui H."/>
            <person name="Hattori M."/>
            <person name="Hattori R."/>
            <person name="Hattori T."/>
            <person name="Minamisawa K."/>
        </authorList>
    </citation>
    <scope>NUCLEOTIDE SEQUENCE [LARGE SCALE GENOMIC DNA]</scope>
    <source>
        <strain evidence="3 4">S58</strain>
    </source>
</reference>
<dbReference type="AlphaFoldDB" id="M4Z4H9"/>
<gene>
    <name evidence="3" type="ORF">S58_18800</name>
</gene>
<feature type="compositionally biased region" description="Gly residues" evidence="1">
    <location>
        <begin position="76"/>
        <end position="90"/>
    </location>
</feature>
<dbReference type="GeneID" id="301815802"/>
<keyword evidence="4" id="KW-1185">Reference proteome</keyword>
<keyword evidence="2" id="KW-1133">Transmembrane helix</keyword>
<evidence type="ECO:0000256" key="1">
    <source>
        <dbReference type="SAM" id="MobiDB-lite"/>
    </source>
</evidence>
<name>M4Z4H9_9BRAD</name>
<dbReference type="HOGENOM" id="CLU_2435055_0_0_5"/>
<organism evidence="3 4">
    <name type="scientific">Bradyrhizobium oligotrophicum S58</name>
    <dbReference type="NCBI Taxonomy" id="1245469"/>
    <lineage>
        <taxon>Bacteria</taxon>
        <taxon>Pseudomonadati</taxon>
        <taxon>Pseudomonadota</taxon>
        <taxon>Alphaproteobacteria</taxon>
        <taxon>Hyphomicrobiales</taxon>
        <taxon>Nitrobacteraceae</taxon>
        <taxon>Bradyrhizobium</taxon>
    </lineage>
</organism>
<feature type="transmembrane region" description="Helical" evidence="2">
    <location>
        <begin position="6"/>
        <end position="25"/>
    </location>
</feature>
<evidence type="ECO:0000313" key="4">
    <source>
        <dbReference type="Proteomes" id="UP000011841"/>
    </source>
</evidence>
<dbReference type="RefSeq" id="WP_015665014.1">
    <property type="nucleotide sequence ID" value="NC_020453.1"/>
</dbReference>
<accession>M4Z4H9</accession>
<evidence type="ECO:0000313" key="3">
    <source>
        <dbReference type="EMBL" id="BAM87887.1"/>
    </source>
</evidence>
<keyword evidence="2" id="KW-0812">Transmembrane</keyword>